<proteinExistence type="predicted"/>
<feature type="region of interest" description="Disordered" evidence="1">
    <location>
        <begin position="185"/>
        <end position="221"/>
    </location>
</feature>
<reference evidence="3" key="1">
    <citation type="submission" date="2020-10" db="EMBL/GenBank/DDBJ databases">
        <authorList>
            <person name="Han B."/>
            <person name="Lu T."/>
            <person name="Zhao Q."/>
            <person name="Huang X."/>
            <person name="Zhao Y."/>
        </authorList>
    </citation>
    <scope>NUCLEOTIDE SEQUENCE</scope>
</reference>
<organism evidence="3 4">
    <name type="scientific">Miscanthus lutarioriparius</name>
    <dbReference type="NCBI Taxonomy" id="422564"/>
    <lineage>
        <taxon>Eukaryota</taxon>
        <taxon>Viridiplantae</taxon>
        <taxon>Streptophyta</taxon>
        <taxon>Embryophyta</taxon>
        <taxon>Tracheophyta</taxon>
        <taxon>Spermatophyta</taxon>
        <taxon>Magnoliopsida</taxon>
        <taxon>Liliopsida</taxon>
        <taxon>Poales</taxon>
        <taxon>Poaceae</taxon>
        <taxon>PACMAD clade</taxon>
        <taxon>Panicoideae</taxon>
        <taxon>Andropogonodae</taxon>
        <taxon>Andropogoneae</taxon>
        <taxon>Saccharinae</taxon>
        <taxon>Miscanthus</taxon>
    </lineage>
</organism>
<evidence type="ECO:0000256" key="2">
    <source>
        <dbReference type="SAM" id="Phobius"/>
    </source>
</evidence>
<evidence type="ECO:0000313" key="3">
    <source>
        <dbReference type="EMBL" id="CAD6210436.1"/>
    </source>
</evidence>
<feature type="compositionally biased region" description="Polar residues" evidence="1">
    <location>
        <begin position="199"/>
        <end position="210"/>
    </location>
</feature>
<keyword evidence="2" id="KW-0472">Membrane</keyword>
<protein>
    <submittedName>
        <fullName evidence="3">Uncharacterized protein</fullName>
    </submittedName>
</protein>
<keyword evidence="2" id="KW-1133">Transmembrane helix</keyword>
<feature type="transmembrane region" description="Helical" evidence="2">
    <location>
        <begin position="329"/>
        <end position="348"/>
    </location>
</feature>
<keyword evidence="2" id="KW-0812">Transmembrane</keyword>
<evidence type="ECO:0000256" key="1">
    <source>
        <dbReference type="SAM" id="MobiDB-lite"/>
    </source>
</evidence>
<sequence>MAGPVPRRPRLAAGATCGKFRDLMAHPTVRCRVQRRAPSPYCGEMVGFDSGFWRRSALPRATSAATSSACRVLMRIGSEAATRGGAIGAKRAEGGTLAAARRAFAMEYLYLCERPFRLSGVKSAAGLGVRSSASTVPAYDLHTSAGRSFALGRYTHLSISAHTAHDTIVVGYTRLYHYRRFAPTSASPSARFPLPSPNAPRNKQENQGPRQQPAQQAAKAISHVVLRRPARGVVDRGGVHAVAAAVPGDPDPAHGDAPAGRLLVLHLRGLHRGGVAAAELGAAGRAHRARPPHPLDLLRRLLRGLLRLLPQGEPLEGLRAPPAEGSSPWGVAMVVLLLLVLASFHSTIQDMWRP</sequence>
<accession>A0A811MRR3</accession>
<feature type="compositionally biased region" description="Low complexity" evidence="1">
    <location>
        <begin position="211"/>
        <end position="220"/>
    </location>
</feature>
<dbReference type="AlphaFoldDB" id="A0A811MRR3"/>
<evidence type="ECO:0000313" key="4">
    <source>
        <dbReference type="Proteomes" id="UP000604825"/>
    </source>
</evidence>
<gene>
    <name evidence="3" type="ORF">NCGR_LOCUS6523</name>
</gene>
<name>A0A811MRR3_9POAL</name>
<dbReference type="EMBL" id="CAJGYO010000002">
    <property type="protein sequence ID" value="CAD6210436.1"/>
    <property type="molecule type" value="Genomic_DNA"/>
</dbReference>
<dbReference type="Proteomes" id="UP000604825">
    <property type="component" value="Unassembled WGS sequence"/>
</dbReference>
<comment type="caution">
    <text evidence="3">The sequence shown here is derived from an EMBL/GenBank/DDBJ whole genome shotgun (WGS) entry which is preliminary data.</text>
</comment>
<keyword evidence="4" id="KW-1185">Reference proteome</keyword>